<keyword evidence="1" id="KW-0812">Transmembrane</keyword>
<dbReference type="EMBL" id="CAJJDO010000074">
    <property type="protein sequence ID" value="CAD8180698.1"/>
    <property type="molecule type" value="Genomic_DNA"/>
</dbReference>
<sequence length="428" mass="50354">MIQSSIGIQIMIRTWFFRFQLSVMKYQYHFILRIHHILFSLKITIISCLLTSTFQCQLGEFLNQTTGGCMISDKFQNQYQVTRKALNCSYKDDTQIRLIESSMIELRLYYWRTYNNSQNIEYCHHFPKNCQCGWKPGDKSCIVGHIGALCEQCDLYNTRGQGSFYLCSAYQCLNCNITIYNILSITFVILWTLLSTLNSASSTSRNSYRIYSQAKIKIIWGQISNQKNINSYTNKTFDQLLLNNFYSLYIFIIELILLNLQLFLLIATQFQLLIYQLYISELSGVQSWLYHIFQYLLDYVLQQLHSKQFTMIFHLLLYHQFICLSISNQIQLDKLFLCYPIEQFQMNFRFQAMCLKRIIDFDIPLLIIALQFQVSFSMEFIKIGKNLTKQPLARLGDIYIMRISKKLILGNNQNNLKKGANNIGSNLL</sequence>
<feature type="transmembrane region" description="Helical" evidence="1">
    <location>
        <begin position="245"/>
        <end position="267"/>
    </location>
</feature>
<dbReference type="PANTHER" id="PTHR11319:SF35">
    <property type="entry name" value="OUTER MEMBRANE PROTEIN PMPC-RELATED"/>
    <property type="match status" value="1"/>
</dbReference>
<keyword evidence="1" id="KW-0472">Membrane</keyword>
<evidence type="ECO:0000313" key="2">
    <source>
        <dbReference type="EMBL" id="CAD8180698.1"/>
    </source>
</evidence>
<dbReference type="AlphaFoldDB" id="A0A8S1VRW0"/>
<comment type="caution">
    <text evidence="2">The sequence shown here is derived from an EMBL/GenBank/DDBJ whole genome shotgun (WGS) entry which is preliminary data.</text>
</comment>
<dbReference type="PANTHER" id="PTHR11319">
    <property type="entry name" value="G PROTEIN-COUPLED RECEPTOR-RELATED"/>
    <property type="match status" value="1"/>
</dbReference>
<reference evidence="2" key="1">
    <citation type="submission" date="2021-01" db="EMBL/GenBank/DDBJ databases">
        <authorList>
            <consortium name="Genoscope - CEA"/>
            <person name="William W."/>
        </authorList>
    </citation>
    <scope>NUCLEOTIDE SEQUENCE</scope>
</reference>
<protein>
    <recommendedName>
        <fullName evidence="4">Transmembrane protein</fullName>
    </recommendedName>
</protein>
<evidence type="ECO:0000256" key="1">
    <source>
        <dbReference type="SAM" id="Phobius"/>
    </source>
</evidence>
<name>A0A8S1VRW0_9CILI</name>
<keyword evidence="3" id="KW-1185">Reference proteome</keyword>
<feature type="transmembrane region" description="Helical" evidence="1">
    <location>
        <begin position="177"/>
        <end position="197"/>
    </location>
</feature>
<gene>
    <name evidence="2" type="ORF">PPENT_87.1.T0740255</name>
</gene>
<dbReference type="OrthoDB" id="77931at2759"/>
<accession>A0A8S1VRW0</accession>
<evidence type="ECO:0000313" key="3">
    <source>
        <dbReference type="Proteomes" id="UP000689195"/>
    </source>
</evidence>
<dbReference type="Proteomes" id="UP000689195">
    <property type="component" value="Unassembled WGS sequence"/>
</dbReference>
<keyword evidence="1" id="KW-1133">Transmembrane helix</keyword>
<evidence type="ECO:0008006" key="4">
    <source>
        <dbReference type="Google" id="ProtNLM"/>
    </source>
</evidence>
<organism evidence="2 3">
    <name type="scientific">Paramecium pentaurelia</name>
    <dbReference type="NCBI Taxonomy" id="43138"/>
    <lineage>
        <taxon>Eukaryota</taxon>
        <taxon>Sar</taxon>
        <taxon>Alveolata</taxon>
        <taxon>Ciliophora</taxon>
        <taxon>Intramacronucleata</taxon>
        <taxon>Oligohymenophorea</taxon>
        <taxon>Peniculida</taxon>
        <taxon>Parameciidae</taxon>
        <taxon>Paramecium</taxon>
    </lineage>
</organism>
<proteinExistence type="predicted"/>